<accession>A0A177N7R3</accession>
<dbReference type="EMBL" id="LUUJ01000102">
    <property type="protein sequence ID" value="OAI13180.1"/>
    <property type="molecule type" value="Genomic_DNA"/>
</dbReference>
<dbReference type="AlphaFoldDB" id="A0A177N7R3"/>
<comment type="caution">
    <text evidence="1">The sequence shown here is derived from an EMBL/GenBank/DDBJ whole genome shotgun (WGS) entry which is preliminary data.</text>
</comment>
<organism evidence="1 2">
    <name type="scientific">Methylomonas koyamae</name>
    <dbReference type="NCBI Taxonomy" id="702114"/>
    <lineage>
        <taxon>Bacteria</taxon>
        <taxon>Pseudomonadati</taxon>
        <taxon>Pseudomonadota</taxon>
        <taxon>Gammaproteobacteria</taxon>
        <taxon>Methylococcales</taxon>
        <taxon>Methylococcaceae</taxon>
        <taxon>Methylomonas</taxon>
    </lineage>
</organism>
<sequence>MNGGNINIAQAQQLMVSIPMEDILPRRRWPINMGANWVSVPLRFKPQIRQWLRPADSVEKVAVFFERVTATN</sequence>
<gene>
    <name evidence="1" type="ORF">A1507_17580</name>
</gene>
<protein>
    <submittedName>
        <fullName evidence="1">Uncharacterized protein</fullName>
    </submittedName>
</protein>
<dbReference type="Proteomes" id="UP000077857">
    <property type="component" value="Unassembled WGS sequence"/>
</dbReference>
<name>A0A177N7R3_9GAMM</name>
<evidence type="ECO:0000313" key="1">
    <source>
        <dbReference type="EMBL" id="OAI13180.1"/>
    </source>
</evidence>
<evidence type="ECO:0000313" key="2">
    <source>
        <dbReference type="Proteomes" id="UP000077857"/>
    </source>
</evidence>
<reference evidence="1 2" key="1">
    <citation type="submission" date="2016-03" db="EMBL/GenBank/DDBJ databases">
        <authorList>
            <person name="Ploux O."/>
        </authorList>
    </citation>
    <scope>NUCLEOTIDE SEQUENCE [LARGE SCALE GENOMIC DNA]</scope>
    <source>
        <strain evidence="1 2">R-45378</strain>
    </source>
</reference>
<proteinExistence type="predicted"/>